<dbReference type="EMBL" id="CAJVPY010005661">
    <property type="protein sequence ID" value="CAG8647876.1"/>
    <property type="molecule type" value="Genomic_DNA"/>
</dbReference>
<keyword evidence="2" id="KW-1185">Reference proteome</keyword>
<gene>
    <name evidence="1" type="ORF">DERYTH_LOCUS10020</name>
</gene>
<proteinExistence type="predicted"/>
<accession>A0A9N9H054</accession>
<evidence type="ECO:0000313" key="1">
    <source>
        <dbReference type="EMBL" id="CAG8647876.1"/>
    </source>
</evidence>
<dbReference type="OrthoDB" id="2445858at2759"/>
<dbReference type="AlphaFoldDB" id="A0A9N9H054"/>
<name>A0A9N9H054_9GLOM</name>
<comment type="caution">
    <text evidence="1">The sequence shown here is derived from an EMBL/GenBank/DDBJ whole genome shotgun (WGS) entry which is preliminary data.</text>
</comment>
<dbReference type="Proteomes" id="UP000789405">
    <property type="component" value="Unassembled WGS sequence"/>
</dbReference>
<reference evidence="1" key="1">
    <citation type="submission" date="2021-06" db="EMBL/GenBank/DDBJ databases">
        <authorList>
            <person name="Kallberg Y."/>
            <person name="Tangrot J."/>
            <person name="Rosling A."/>
        </authorList>
    </citation>
    <scope>NUCLEOTIDE SEQUENCE</scope>
    <source>
        <strain evidence="1">MA453B</strain>
    </source>
</reference>
<organism evidence="1 2">
    <name type="scientific">Dentiscutata erythropus</name>
    <dbReference type="NCBI Taxonomy" id="1348616"/>
    <lineage>
        <taxon>Eukaryota</taxon>
        <taxon>Fungi</taxon>
        <taxon>Fungi incertae sedis</taxon>
        <taxon>Mucoromycota</taxon>
        <taxon>Glomeromycotina</taxon>
        <taxon>Glomeromycetes</taxon>
        <taxon>Diversisporales</taxon>
        <taxon>Gigasporaceae</taxon>
        <taxon>Dentiscutata</taxon>
    </lineage>
</organism>
<evidence type="ECO:0000313" key="2">
    <source>
        <dbReference type="Proteomes" id="UP000789405"/>
    </source>
</evidence>
<sequence>MISSDDNLASLDSITGSNDITDSNILSSDNENPNSKFAWLAKNNLKLNPTWEITYSWLCLAKFNNIFVMSCKYLKEQLIKRHIQTRDRQRLIKTQEESQIAKNLIATCKITNFTSLTKYYIKSNLEEEYTFEESYTLNHPLLELLKE</sequence>
<protein>
    <submittedName>
        <fullName evidence="1">19846_t:CDS:1</fullName>
    </submittedName>
</protein>